<name>A0ABT7XGJ8_9ACTN</name>
<dbReference type="EMBL" id="JAUEIQ010000009">
    <property type="protein sequence ID" value="MDN0064514.1"/>
    <property type="molecule type" value="Genomic_DNA"/>
</dbReference>
<dbReference type="InterPro" id="IPR006674">
    <property type="entry name" value="HD_domain"/>
</dbReference>
<dbReference type="HAMAP" id="MF_00335">
    <property type="entry name" value="RNase_Y"/>
    <property type="match status" value="1"/>
</dbReference>
<evidence type="ECO:0000256" key="5">
    <source>
        <dbReference type="HAMAP-Rule" id="MF_00335"/>
    </source>
</evidence>
<dbReference type="Pfam" id="PF00013">
    <property type="entry name" value="KH_1"/>
    <property type="match status" value="1"/>
</dbReference>
<dbReference type="NCBIfam" id="TIGR03319">
    <property type="entry name" value="RNase_Y"/>
    <property type="match status" value="1"/>
</dbReference>
<keyword evidence="2 5" id="KW-0255">Endonuclease</keyword>
<dbReference type="SUPFAM" id="SSF109604">
    <property type="entry name" value="HD-domain/PDEase-like"/>
    <property type="match status" value="1"/>
</dbReference>
<protein>
    <recommendedName>
        <fullName evidence="5 6">Ribonuclease Y</fullName>
        <shortName evidence="5">RNase Y</shortName>
        <ecNumber evidence="5 6">3.1.-.-</ecNumber>
    </recommendedName>
</protein>
<dbReference type="CDD" id="cd00077">
    <property type="entry name" value="HDc"/>
    <property type="match status" value="1"/>
</dbReference>
<dbReference type="Pfam" id="PF12072">
    <property type="entry name" value="RNase_Y_N"/>
    <property type="match status" value="1"/>
</dbReference>
<dbReference type="Proteomes" id="UP001168435">
    <property type="component" value="Unassembled WGS sequence"/>
</dbReference>
<dbReference type="CDD" id="cd22431">
    <property type="entry name" value="KH-I_RNaseY"/>
    <property type="match status" value="1"/>
</dbReference>
<dbReference type="PROSITE" id="PS50084">
    <property type="entry name" value="KH_TYPE_1"/>
    <property type="match status" value="1"/>
</dbReference>
<dbReference type="InterPro" id="IPR036612">
    <property type="entry name" value="KH_dom_type_1_sf"/>
</dbReference>
<evidence type="ECO:0000256" key="7">
    <source>
        <dbReference type="SAM" id="MobiDB-lite"/>
    </source>
</evidence>
<evidence type="ECO:0000313" key="10">
    <source>
        <dbReference type="Proteomes" id="UP001168435"/>
    </source>
</evidence>
<dbReference type="InterPro" id="IPR006675">
    <property type="entry name" value="HDIG_dom"/>
</dbReference>
<dbReference type="InterPro" id="IPR022711">
    <property type="entry name" value="RNase_Y_N"/>
</dbReference>
<dbReference type="InterPro" id="IPR017705">
    <property type="entry name" value="Ribonuclease_Y"/>
</dbReference>
<evidence type="ECO:0000313" key="9">
    <source>
        <dbReference type="EMBL" id="MDN0064514.1"/>
    </source>
</evidence>
<evidence type="ECO:0000256" key="2">
    <source>
        <dbReference type="ARBA" id="ARBA00022759"/>
    </source>
</evidence>
<comment type="similarity">
    <text evidence="5">Belongs to the RNase Y family.</text>
</comment>
<keyword evidence="3 5" id="KW-0378">Hydrolase</keyword>
<reference evidence="9" key="1">
    <citation type="submission" date="2023-06" db="EMBL/GenBank/DDBJ databases">
        <authorList>
            <person name="Zeman M."/>
            <person name="Kubasova T."/>
            <person name="Jahodarova E."/>
            <person name="Nykrynova M."/>
            <person name="Rychlik I."/>
        </authorList>
    </citation>
    <scope>NUCLEOTIDE SEQUENCE</scope>
    <source>
        <strain evidence="9">176_SSukc20</strain>
    </source>
</reference>
<evidence type="ECO:0000259" key="8">
    <source>
        <dbReference type="PROSITE" id="PS51831"/>
    </source>
</evidence>
<dbReference type="RefSeq" id="WP_289836179.1">
    <property type="nucleotide sequence ID" value="NZ_JAUEIQ010000009.1"/>
</dbReference>
<dbReference type="InterPro" id="IPR004088">
    <property type="entry name" value="KH_dom_type_1"/>
</dbReference>
<dbReference type="SMART" id="SM00471">
    <property type="entry name" value="HDc"/>
    <property type="match status" value="1"/>
</dbReference>
<dbReference type="Pfam" id="PF01966">
    <property type="entry name" value="HD"/>
    <property type="match status" value="1"/>
</dbReference>
<dbReference type="Gene3D" id="3.30.1370.10">
    <property type="entry name" value="K Homology domain, type 1"/>
    <property type="match status" value="1"/>
</dbReference>
<evidence type="ECO:0000256" key="6">
    <source>
        <dbReference type="NCBIfam" id="TIGR03319"/>
    </source>
</evidence>
<dbReference type="PANTHER" id="PTHR12826:SF15">
    <property type="entry name" value="RIBONUCLEASE Y"/>
    <property type="match status" value="1"/>
</dbReference>
<reference evidence="9" key="2">
    <citation type="submission" date="2024-05" db="EMBL/GenBank/DDBJ databases">
        <title>Identification and characterization of horizontal gene transfer across gut microbiota members of farm animals based on homology search.</title>
        <authorList>
            <person name="Schwarzerova J."/>
            <person name="Nykrynova M."/>
            <person name="Jureckova K."/>
            <person name="Cejkova D."/>
            <person name="Rychlik I."/>
        </authorList>
    </citation>
    <scope>NUCLEOTIDE SEQUENCE</scope>
    <source>
        <strain evidence="9">176_SSukc20</strain>
    </source>
</reference>
<dbReference type="PROSITE" id="PS51831">
    <property type="entry name" value="HD"/>
    <property type="match status" value="1"/>
</dbReference>
<dbReference type="EC" id="3.1.-.-" evidence="5 6"/>
<feature type="compositionally biased region" description="Basic and acidic residues" evidence="7">
    <location>
        <begin position="89"/>
        <end position="114"/>
    </location>
</feature>
<dbReference type="NCBIfam" id="TIGR00277">
    <property type="entry name" value="HDIG"/>
    <property type="match status" value="1"/>
</dbReference>
<dbReference type="InterPro" id="IPR003607">
    <property type="entry name" value="HD/PDEase_dom"/>
</dbReference>
<feature type="domain" description="HD" evidence="8">
    <location>
        <begin position="332"/>
        <end position="425"/>
    </location>
</feature>
<evidence type="ECO:0000256" key="4">
    <source>
        <dbReference type="ARBA" id="ARBA00022884"/>
    </source>
</evidence>
<organism evidence="9 10">
    <name type="scientific">Collinsella ihumii</name>
    <dbReference type="NCBI Taxonomy" id="1720204"/>
    <lineage>
        <taxon>Bacteria</taxon>
        <taxon>Bacillati</taxon>
        <taxon>Actinomycetota</taxon>
        <taxon>Coriobacteriia</taxon>
        <taxon>Coriobacteriales</taxon>
        <taxon>Coriobacteriaceae</taxon>
        <taxon>Collinsella</taxon>
    </lineage>
</organism>
<dbReference type="SUPFAM" id="SSF54791">
    <property type="entry name" value="Eukaryotic type KH-domain (KH-domain type I)"/>
    <property type="match status" value="1"/>
</dbReference>
<comment type="caution">
    <text evidence="9">The sequence shown here is derived from an EMBL/GenBank/DDBJ whole genome shotgun (WGS) entry which is preliminary data.</text>
</comment>
<evidence type="ECO:0000256" key="3">
    <source>
        <dbReference type="ARBA" id="ARBA00022801"/>
    </source>
</evidence>
<dbReference type="PANTHER" id="PTHR12826">
    <property type="entry name" value="RIBONUCLEASE Y"/>
    <property type="match status" value="1"/>
</dbReference>
<dbReference type="InterPro" id="IPR004087">
    <property type="entry name" value="KH_dom"/>
</dbReference>
<sequence length="516" mass="57086">MEVAIGIVCLLIGAAVAAIAMRSAKSGSLREADSKIESAHAEAERLIGDAKRTAETMKKEALLEAKEEIIQNKQAAEAEEKQRKRELRALENRVMQREESLDRRNDALDKREHQLSSQAGQIEKRSRELDQLVAKQTTELERISELTREDAHRELLDKVRGEVTHEAAAIIRDSEQQVRAECHKTAQEIISLAIQRCAADHTAEVTVTSVHIPSDDLKGRIIGREGRNIRTFEQVSGVNLVIDDTPETVVLSSFDPVRRETARVALENLIADGRIHPARIEEMYRKTSDLVQQRVRDAGEQAAFDTGIHDLHPELVKTLGALRYRTSFGQNVLQHSIEVSELCGIMASELGVDVRAAKRAGLLHDLGKAIDHEVEGPHAVIGADLARRYGEKPAIVHAIEAHHGDVDPNSVLAVLVQAGDAISASRPGARRESAESYIKRLEKLEEIANSHAGVERTYAMQAGREVHVMVQPDKISDAQATVLAHDIAHQIEDEMEYPGQVRVVVIRESRAVDIAK</sequence>
<feature type="region of interest" description="Disordered" evidence="7">
    <location>
        <begin position="89"/>
        <end position="123"/>
    </location>
</feature>
<evidence type="ECO:0000256" key="1">
    <source>
        <dbReference type="ARBA" id="ARBA00022722"/>
    </source>
</evidence>
<proteinExistence type="inferred from homology"/>
<keyword evidence="1 5" id="KW-0540">Nuclease</keyword>
<gene>
    <name evidence="5 9" type="primary">rny</name>
    <name evidence="9" type="ORF">QVN30_09370</name>
</gene>
<dbReference type="Gene3D" id="1.10.3210.10">
    <property type="entry name" value="Hypothetical protein af1432"/>
    <property type="match status" value="1"/>
</dbReference>
<comment type="function">
    <text evidence="5">Endoribonuclease that initiates mRNA decay.</text>
</comment>
<dbReference type="SMART" id="SM00322">
    <property type="entry name" value="KH"/>
    <property type="match status" value="1"/>
</dbReference>
<keyword evidence="4 5" id="KW-0694">RNA-binding</keyword>
<accession>A0ABT7XGJ8</accession>
<dbReference type="CDD" id="cd06503">
    <property type="entry name" value="ATP-synt_Fo_b"/>
    <property type="match status" value="1"/>
</dbReference>
<keyword evidence="10" id="KW-1185">Reference proteome</keyword>